<organism evidence="1 2">
    <name type="scientific">Hymenobacter psychrotolerans DSM 18569</name>
    <dbReference type="NCBI Taxonomy" id="1121959"/>
    <lineage>
        <taxon>Bacteria</taxon>
        <taxon>Pseudomonadati</taxon>
        <taxon>Bacteroidota</taxon>
        <taxon>Cytophagia</taxon>
        <taxon>Cytophagales</taxon>
        <taxon>Hymenobacteraceae</taxon>
        <taxon>Hymenobacter</taxon>
    </lineage>
</organism>
<dbReference type="EMBL" id="FRAS01000022">
    <property type="protein sequence ID" value="SHL81234.1"/>
    <property type="molecule type" value="Genomic_DNA"/>
</dbReference>
<name>A0A1M7DNZ5_9BACT</name>
<dbReference type="Proteomes" id="UP000183947">
    <property type="component" value="Unassembled WGS sequence"/>
</dbReference>
<evidence type="ECO:0000313" key="1">
    <source>
        <dbReference type="EMBL" id="SHL81234.1"/>
    </source>
</evidence>
<dbReference type="AlphaFoldDB" id="A0A1M7DNZ5"/>
<protein>
    <submittedName>
        <fullName evidence="1">Uncharacterized protein</fullName>
    </submittedName>
</protein>
<sequence>MDRLTREFHCRIDELVPLARLLRVSYVRDQADFQELLPEDYTTAFLSGYDAHVAAADALEATSVQIARRMVFTERIEAVYKELPRTLDFLEARVRRATPLTVPADRFGLEQARRARNNDDHSGLEAALKTLLQNIEANKAALTAKGQKPADTQQLQDLYEALVKDTTSQGSQMSAQKGNTEENMTVLNALYEQMMHLFNDGKALYARSDKAKAEDYTFKQLLKRVRRERKADQA</sequence>
<reference evidence="2" key="1">
    <citation type="submission" date="2016-11" db="EMBL/GenBank/DDBJ databases">
        <authorList>
            <person name="Varghese N."/>
            <person name="Submissions S."/>
        </authorList>
    </citation>
    <scope>NUCLEOTIDE SEQUENCE [LARGE SCALE GENOMIC DNA]</scope>
    <source>
        <strain evidence="2">DSM 18569</strain>
    </source>
</reference>
<proteinExistence type="predicted"/>
<gene>
    <name evidence="1" type="ORF">SAMN02746009_03415</name>
</gene>
<accession>A0A1M7DNZ5</accession>
<dbReference type="OrthoDB" id="875352at2"/>
<keyword evidence="2" id="KW-1185">Reference proteome</keyword>
<evidence type="ECO:0000313" key="2">
    <source>
        <dbReference type="Proteomes" id="UP000183947"/>
    </source>
</evidence>
<dbReference type="RefSeq" id="WP_139252370.1">
    <property type="nucleotide sequence ID" value="NZ_FRAS01000022.1"/>
</dbReference>